<dbReference type="FunFam" id="3.30.160.60:FF:000446">
    <property type="entry name" value="Zinc finger protein"/>
    <property type="match status" value="1"/>
</dbReference>
<accession>A0AAJ6YUH5</accession>
<evidence type="ECO:0000256" key="7">
    <source>
        <dbReference type="ARBA" id="ARBA00023125"/>
    </source>
</evidence>
<evidence type="ECO:0000256" key="3">
    <source>
        <dbReference type="ARBA" id="ARBA00022737"/>
    </source>
</evidence>
<dbReference type="RefSeq" id="XP_011504677.1">
    <property type="nucleotide sequence ID" value="XM_011506375.1"/>
</dbReference>
<feature type="domain" description="C2H2-type" evidence="12">
    <location>
        <begin position="440"/>
        <end position="467"/>
    </location>
</feature>
<dbReference type="InterPro" id="IPR036236">
    <property type="entry name" value="Znf_C2H2_sf"/>
</dbReference>
<dbReference type="Gene3D" id="3.40.1800.20">
    <property type="match status" value="1"/>
</dbReference>
<dbReference type="GO" id="GO:0000977">
    <property type="term" value="F:RNA polymerase II transcription regulatory region sequence-specific DNA binding"/>
    <property type="evidence" value="ECO:0007669"/>
    <property type="project" value="TreeGrafter"/>
</dbReference>
<dbReference type="PANTHER" id="PTHR24409">
    <property type="entry name" value="ZINC FINGER PROTEIN 142"/>
    <property type="match status" value="1"/>
</dbReference>
<dbReference type="GO" id="GO:0003682">
    <property type="term" value="F:chromatin binding"/>
    <property type="evidence" value="ECO:0007669"/>
    <property type="project" value="UniProtKB-ARBA"/>
</dbReference>
<feature type="binding site" evidence="11">
    <location>
        <position position="100"/>
    </location>
    <ligand>
        <name>Zn(2+)</name>
        <dbReference type="ChEBI" id="CHEBI:29105"/>
    </ligand>
</feature>
<reference evidence="15" key="1">
    <citation type="submission" date="2025-08" db="UniProtKB">
        <authorList>
            <consortium name="RefSeq"/>
        </authorList>
    </citation>
    <scope>IDENTIFICATION</scope>
</reference>
<protein>
    <submittedName>
        <fullName evidence="15">Zinc finger protein 684-like</fullName>
    </submittedName>
</protein>
<dbReference type="SUPFAM" id="SSF57716">
    <property type="entry name" value="Glucocorticoid receptor-like (DNA-binding domain)"/>
    <property type="match status" value="1"/>
</dbReference>
<dbReference type="FunFam" id="3.30.160.60:FF:000646">
    <property type="entry name" value="Myeloid zinc finger 1"/>
    <property type="match status" value="1"/>
</dbReference>
<dbReference type="GO" id="GO:0008270">
    <property type="term" value="F:zinc ion binding"/>
    <property type="evidence" value="ECO:0007669"/>
    <property type="project" value="UniProtKB-UniRule"/>
</dbReference>
<evidence type="ECO:0000256" key="10">
    <source>
        <dbReference type="PROSITE-ProRule" id="PRU00042"/>
    </source>
</evidence>
<feature type="domain" description="ZAD" evidence="13">
    <location>
        <begin position="95"/>
        <end position="170"/>
    </location>
</feature>
<dbReference type="GeneID" id="105367608"/>
<proteinExistence type="predicted"/>
<feature type="binding site" evidence="11">
    <location>
        <position position="97"/>
    </location>
    <ligand>
        <name>Zn(2+)</name>
        <dbReference type="ChEBI" id="CHEBI:29105"/>
    </ligand>
</feature>
<dbReference type="InterPro" id="IPR013087">
    <property type="entry name" value="Znf_C2H2_type"/>
</dbReference>
<dbReference type="KEGG" id="csol:105367608"/>
<evidence type="ECO:0000256" key="8">
    <source>
        <dbReference type="ARBA" id="ARBA00023163"/>
    </source>
</evidence>
<keyword evidence="5 11" id="KW-0862">Zinc</keyword>
<dbReference type="GO" id="GO:0005634">
    <property type="term" value="C:nucleus"/>
    <property type="evidence" value="ECO:0007669"/>
    <property type="project" value="UniProtKB-SubCell"/>
</dbReference>
<keyword evidence="9" id="KW-0539">Nucleus</keyword>
<dbReference type="SUPFAM" id="SSF57667">
    <property type="entry name" value="beta-beta-alpha zinc fingers"/>
    <property type="match status" value="4"/>
</dbReference>
<dbReference type="SMART" id="SM00355">
    <property type="entry name" value="ZnF_C2H2"/>
    <property type="match status" value="7"/>
</dbReference>
<dbReference type="GO" id="GO:0000981">
    <property type="term" value="F:DNA-binding transcription factor activity, RNA polymerase II-specific"/>
    <property type="evidence" value="ECO:0007669"/>
    <property type="project" value="TreeGrafter"/>
</dbReference>
<evidence type="ECO:0000256" key="1">
    <source>
        <dbReference type="ARBA" id="ARBA00004123"/>
    </source>
</evidence>
<keyword evidence="3" id="KW-0677">Repeat</keyword>
<dbReference type="FunFam" id="3.30.160.60:FF:000690">
    <property type="entry name" value="Zinc finger protein 354C"/>
    <property type="match status" value="1"/>
</dbReference>
<evidence type="ECO:0000256" key="11">
    <source>
        <dbReference type="PROSITE-ProRule" id="PRU01263"/>
    </source>
</evidence>
<keyword evidence="14" id="KW-1185">Reference proteome</keyword>
<dbReference type="FunFam" id="3.30.160.60:FF:000086">
    <property type="entry name" value="transcription factor E4F1 isoform X1"/>
    <property type="match status" value="1"/>
</dbReference>
<evidence type="ECO:0000256" key="5">
    <source>
        <dbReference type="ARBA" id="ARBA00022833"/>
    </source>
</evidence>
<evidence type="ECO:0000256" key="4">
    <source>
        <dbReference type="ARBA" id="ARBA00022771"/>
    </source>
</evidence>
<dbReference type="PROSITE" id="PS51915">
    <property type="entry name" value="ZAD"/>
    <property type="match status" value="1"/>
</dbReference>
<feature type="domain" description="C2H2-type" evidence="12">
    <location>
        <begin position="355"/>
        <end position="383"/>
    </location>
</feature>
<dbReference type="GO" id="GO:0040029">
    <property type="term" value="P:epigenetic regulation of gene expression"/>
    <property type="evidence" value="ECO:0007669"/>
    <property type="project" value="UniProtKB-ARBA"/>
</dbReference>
<evidence type="ECO:0000313" key="15">
    <source>
        <dbReference type="RefSeq" id="XP_011504677.1"/>
    </source>
</evidence>
<feature type="binding site" evidence="11">
    <location>
        <position position="143"/>
    </location>
    <ligand>
        <name>Zn(2+)</name>
        <dbReference type="ChEBI" id="CHEBI:29105"/>
    </ligand>
</feature>
<evidence type="ECO:0000256" key="2">
    <source>
        <dbReference type="ARBA" id="ARBA00022723"/>
    </source>
</evidence>
<dbReference type="Pfam" id="PF07776">
    <property type="entry name" value="zf-AD"/>
    <property type="match status" value="1"/>
</dbReference>
<dbReference type="GO" id="GO:0000785">
    <property type="term" value="C:chromatin"/>
    <property type="evidence" value="ECO:0007669"/>
    <property type="project" value="UniProtKB-ARBA"/>
</dbReference>
<feature type="domain" description="C2H2-type" evidence="12">
    <location>
        <begin position="384"/>
        <end position="411"/>
    </location>
</feature>
<feature type="domain" description="C2H2-type" evidence="12">
    <location>
        <begin position="327"/>
        <end position="354"/>
    </location>
</feature>
<feature type="binding site" evidence="11">
    <location>
        <position position="146"/>
    </location>
    <ligand>
        <name>Zn(2+)</name>
        <dbReference type="ChEBI" id="CHEBI:29105"/>
    </ligand>
</feature>
<dbReference type="Pfam" id="PF00096">
    <property type="entry name" value="zf-C2H2"/>
    <property type="match status" value="4"/>
</dbReference>
<keyword evidence="7" id="KW-0238">DNA-binding</keyword>
<dbReference type="PANTHER" id="PTHR24409:SF295">
    <property type="entry name" value="AZ2-RELATED"/>
    <property type="match status" value="1"/>
</dbReference>
<evidence type="ECO:0000259" key="13">
    <source>
        <dbReference type="PROSITE" id="PS51915"/>
    </source>
</evidence>
<comment type="subcellular location">
    <subcellularLocation>
        <location evidence="1">Nucleus</location>
    </subcellularLocation>
</comment>
<keyword evidence="8" id="KW-0804">Transcription</keyword>
<gene>
    <name evidence="15" type="primary">LOC105367608</name>
</gene>
<evidence type="ECO:0000256" key="9">
    <source>
        <dbReference type="ARBA" id="ARBA00023242"/>
    </source>
</evidence>
<keyword evidence="4 10" id="KW-0863">Zinc-finger</keyword>
<dbReference type="InterPro" id="IPR012934">
    <property type="entry name" value="Znf_AD"/>
</dbReference>
<dbReference type="Gene3D" id="3.30.160.60">
    <property type="entry name" value="Classic Zinc Finger"/>
    <property type="match status" value="7"/>
</dbReference>
<evidence type="ECO:0000259" key="12">
    <source>
        <dbReference type="PROSITE" id="PS50157"/>
    </source>
</evidence>
<evidence type="ECO:0000313" key="14">
    <source>
        <dbReference type="Proteomes" id="UP000695007"/>
    </source>
</evidence>
<keyword evidence="2 11" id="KW-0479">Metal-binding</keyword>
<keyword evidence="6" id="KW-0805">Transcription regulation</keyword>
<dbReference type="PROSITE" id="PS00028">
    <property type="entry name" value="ZINC_FINGER_C2H2_1"/>
    <property type="match status" value="7"/>
</dbReference>
<feature type="domain" description="C2H2-type" evidence="12">
    <location>
        <begin position="412"/>
        <end position="439"/>
    </location>
</feature>
<dbReference type="PROSITE" id="PS50157">
    <property type="entry name" value="ZINC_FINGER_C2H2_2"/>
    <property type="match status" value="7"/>
</dbReference>
<dbReference type="Proteomes" id="UP000695007">
    <property type="component" value="Unplaced"/>
</dbReference>
<sequence>MESVQSSSIELVIKSVANEGIVIQNTKEINEKNEELETTEYFLDVEEQTTEERNEDTQFVHVDGCEENHEQYIAMEVQDTNRLVIQDKDIIFWSNLCRICANHSDKLIPIFNGEGLEHNLCNKIHNYLPIKISESDNLPLQVCYNCAATLLAWHEMSKGCLNAQQHLVNLQSKFNLKNQYYTNSIVKQENIEAILEVEATNNEESKVPATNENNVESFHIDVSDTERSRRFHTSFIEPFNTLIVSKESIKEIVTISNEKIDTCLMTMSNFCKSLTQSADSSNCNSLIIESANIENINMTQKSHALKNNSYKRKKKGLSNQKNLYNSLICGDCGKFFKVKDSLVRHLRIHRNERPFTCHICGKQFRDSGGLCRHLRDVHAKLKNHTCETCGKSFASKATKDDHQRIHTGERPYICDTCGKGFKSKASLYTHSKIHTDEFPHPCLHCQKKFRRKQELLYHVSMHTGEKNFECDVCFRRFRLKTELRRHTLVHSDDKPFVCNVCGFRCRQKRYLNNHVKYKHSF</sequence>
<dbReference type="AlphaFoldDB" id="A0AAJ6YUH5"/>
<dbReference type="SMART" id="SM00868">
    <property type="entry name" value="zf-AD"/>
    <property type="match status" value="1"/>
</dbReference>
<name>A0AAJ6YUH5_9HYME</name>
<evidence type="ECO:0000256" key="6">
    <source>
        <dbReference type="ARBA" id="ARBA00023015"/>
    </source>
</evidence>
<feature type="domain" description="C2H2-type" evidence="12">
    <location>
        <begin position="468"/>
        <end position="495"/>
    </location>
</feature>
<feature type="domain" description="C2H2-type" evidence="12">
    <location>
        <begin position="496"/>
        <end position="521"/>
    </location>
</feature>
<organism evidence="14 15">
    <name type="scientific">Ceratosolen solmsi marchali</name>
    <dbReference type="NCBI Taxonomy" id="326594"/>
    <lineage>
        <taxon>Eukaryota</taxon>
        <taxon>Metazoa</taxon>
        <taxon>Ecdysozoa</taxon>
        <taxon>Arthropoda</taxon>
        <taxon>Hexapoda</taxon>
        <taxon>Insecta</taxon>
        <taxon>Pterygota</taxon>
        <taxon>Neoptera</taxon>
        <taxon>Endopterygota</taxon>
        <taxon>Hymenoptera</taxon>
        <taxon>Apocrita</taxon>
        <taxon>Proctotrupomorpha</taxon>
        <taxon>Chalcidoidea</taxon>
        <taxon>Agaonidae</taxon>
        <taxon>Agaoninae</taxon>
        <taxon>Ceratosolen</taxon>
    </lineage>
</organism>